<keyword evidence="1" id="KW-0472">Membrane</keyword>
<dbReference type="Proteomes" id="UP000683000">
    <property type="component" value="Unassembled WGS sequence"/>
</dbReference>
<dbReference type="PANTHER" id="PTHR47182">
    <property type="entry name" value="CELL WALL ALPHA-1,3-GLUCAN SYNTHASE AGS1-RELATED"/>
    <property type="match status" value="1"/>
</dbReference>
<evidence type="ECO:0000256" key="1">
    <source>
        <dbReference type="SAM" id="Phobius"/>
    </source>
</evidence>
<dbReference type="InterPro" id="IPR058655">
    <property type="entry name" value="Mok11-14/Ags1-like"/>
</dbReference>
<gene>
    <name evidence="2" type="ORF">JVT61DRAFT_9054</name>
</gene>
<feature type="transmembrane region" description="Helical" evidence="1">
    <location>
        <begin position="20"/>
        <end position="40"/>
    </location>
</feature>
<keyword evidence="1" id="KW-1133">Transmembrane helix</keyword>
<comment type="caution">
    <text evidence="2">The sequence shown here is derived from an EMBL/GenBank/DDBJ whole genome shotgun (WGS) entry which is preliminary data.</text>
</comment>
<accession>A0A8I2YGW9</accession>
<protein>
    <submittedName>
        <fullName evidence="2">Uncharacterized protein</fullName>
    </submittedName>
</protein>
<name>A0A8I2YGW9_9AGAM</name>
<dbReference type="EMBL" id="JAGFBS010000032">
    <property type="protein sequence ID" value="KAG6371710.1"/>
    <property type="molecule type" value="Genomic_DNA"/>
</dbReference>
<dbReference type="GO" id="GO:0009277">
    <property type="term" value="C:fungal-type cell wall"/>
    <property type="evidence" value="ECO:0007669"/>
    <property type="project" value="TreeGrafter"/>
</dbReference>
<dbReference type="PANTHER" id="PTHR47182:SF2">
    <property type="entry name" value="CELL WALL ALPHA-1,3-GLUCAN SYNTHASE AGS1"/>
    <property type="match status" value="1"/>
</dbReference>
<reference evidence="2" key="1">
    <citation type="submission" date="2021-03" db="EMBL/GenBank/DDBJ databases">
        <title>Evolutionary innovations through gain and loss of genes in the ectomycorrhizal Boletales.</title>
        <authorList>
            <person name="Wu G."/>
            <person name="Miyauchi S."/>
            <person name="Morin E."/>
            <person name="Yang Z.-L."/>
            <person name="Xu J."/>
            <person name="Martin F.M."/>
        </authorList>
    </citation>
    <scope>NUCLEOTIDE SEQUENCE</scope>
    <source>
        <strain evidence="2">BR01</strain>
    </source>
</reference>
<keyword evidence="1" id="KW-0812">Transmembrane</keyword>
<sequence>MTNRFSGRWNRGQASVGAIMYELLLSTPLATATLAVVVFMRHLSRHSSQPLWCPVQGPQQILSHSRSFGNKSTTDLKDSTHISEKIFCPKGSAEIIGWPEDKDKCRKVLIATLEYEIFDGNLKVEIVKDTEHPAGEPGEPIEVVIFGEPYLIEVETHAFDNITYVLLDSPISTPRRNHTRIPLAWMISVQQPFIRRGIRPSQPPLVGPPGSTFTISTTAAARSLLSTSCPKSSVSAFNISKDHCTKCIQFGNTFNLLHTGASASYISYHRQSDDGYNDYASQRKERSNGEQTRVW</sequence>
<organism evidence="2 3">
    <name type="scientific">Boletus reticuloceps</name>
    <dbReference type="NCBI Taxonomy" id="495285"/>
    <lineage>
        <taxon>Eukaryota</taxon>
        <taxon>Fungi</taxon>
        <taxon>Dikarya</taxon>
        <taxon>Basidiomycota</taxon>
        <taxon>Agaricomycotina</taxon>
        <taxon>Agaricomycetes</taxon>
        <taxon>Agaricomycetidae</taxon>
        <taxon>Boletales</taxon>
        <taxon>Boletineae</taxon>
        <taxon>Boletaceae</taxon>
        <taxon>Boletoideae</taxon>
        <taxon>Boletus</taxon>
    </lineage>
</organism>
<dbReference type="GO" id="GO:0047657">
    <property type="term" value="F:alpha-1,3-glucan synthase activity"/>
    <property type="evidence" value="ECO:0007669"/>
    <property type="project" value="TreeGrafter"/>
</dbReference>
<evidence type="ECO:0000313" key="3">
    <source>
        <dbReference type="Proteomes" id="UP000683000"/>
    </source>
</evidence>
<proteinExistence type="predicted"/>
<evidence type="ECO:0000313" key="2">
    <source>
        <dbReference type="EMBL" id="KAG6371710.1"/>
    </source>
</evidence>
<dbReference type="AlphaFoldDB" id="A0A8I2YGW9"/>
<dbReference type="GO" id="GO:0070600">
    <property type="term" value="P:fungal-type cell wall (1-&gt;3)-alpha-glucan biosynthetic process"/>
    <property type="evidence" value="ECO:0007669"/>
    <property type="project" value="TreeGrafter"/>
</dbReference>
<keyword evidence="3" id="KW-1185">Reference proteome</keyword>
<dbReference type="OrthoDB" id="3251248at2759"/>